<name>A0A4Y9ZX29_9AGAM</name>
<feature type="compositionally biased region" description="Basic and acidic residues" evidence="1">
    <location>
        <begin position="184"/>
        <end position="197"/>
    </location>
</feature>
<feature type="domain" description="DUF7587" evidence="2">
    <location>
        <begin position="51"/>
        <end position="140"/>
    </location>
</feature>
<evidence type="ECO:0000313" key="4">
    <source>
        <dbReference type="Proteomes" id="UP000298061"/>
    </source>
</evidence>
<dbReference type="OrthoDB" id="3359845at2759"/>
<organism evidence="3 4">
    <name type="scientific">Hericium alpestre</name>
    <dbReference type="NCBI Taxonomy" id="135208"/>
    <lineage>
        <taxon>Eukaryota</taxon>
        <taxon>Fungi</taxon>
        <taxon>Dikarya</taxon>
        <taxon>Basidiomycota</taxon>
        <taxon>Agaricomycotina</taxon>
        <taxon>Agaricomycetes</taxon>
        <taxon>Russulales</taxon>
        <taxon>Hericiaceae</taxon>
        <taxon>Hericium</taxon>
    </lineage>
</organism>
<keyword evidence="4" id="KW-1185">Reference proteome</keyword>
<dbReference type="InterPro" id="IPR056009">
    <property type="entry name" value="DUF7587"/>
</dbReference>
<reference evidence="3 4" key="1">
    <citation type="submission" date="2019-02" db="EMBL/GenBank/DDBJ databases">
        <title>Genome sequencing of the rare red list fungi Hericium alpestre (H. flagellum).</title>
        <authorList>
            <person name="Buettner E."/>
            <person name="Kellner H."/>
        </authorList>
    </citation>
    <scope>NUCLEOTIDE SEQUENCE [LARGE SCALE GENOMIC DNA]</scope>
    <source>
        <strain evidence="3 4">DSM 108284</strain>
    </source>
</reference>
<feature type="region of interest" description="Disordered" evidence="1">
    <location>
        <begin position="175"/>
        <end position="197"/>
    </location>
</feature>
<proteinExistence type="predicted"/>
<evidence type="ECO:0000256" key="1">
    <source>
        <dbReference type="SAM" id="MobiDB-lite"/>
    </source>
</evidence>
<evidence type="ECO:0000259" key="2">
    <source>
        <dbReference type="Pfam" id="PF24494"/>
    </source>
</evidence>
<dbReference type="AlphaFoldDB" id="A0A4Y9ZX29"/>
<protein>
    <recommendedName>
        <fullName evidence="2">DUF7587 domain-containing protein</fullName>
    </recommendedName>
</protein>
<evidence type="ECO:0000313" key="3">
    <source>
        <dbReference type="EMBL" id="TFY79436.1"/>
    </source>
</evidence>
<dbReference type="EMBL" id="SFCI01000500">
    <property type="protein sequence ID" value="TFY79436.1"/>
    <property type="molecule type" value="Genomic_DNA"/>
</dbReference>
<feature type="compositionally biased region" description="Basic and acidic residues" evidence="1">
    <location>
        <begin position="340"/>
        <end position="352"/>
    </location>
</feature>
<accession>A0A4Y9ZX29</accession>
<dbReference type="Pfam" id="PF24494">
    <property type="entry name" value="DUF7587"/>
    <property type="match status" value="1"/>
</dbReference>
<dbReference type="Proteomes" id="UP000298061">
    <property type="component" value="Unassembled WGS sequence"/>
</dbReference>
<feature type="region of interest" description="Disordered" evidence="1">
    <location>
        <begin position="305"/>
        <end position="368"/>
    </location>
</feature>
<gene>
    <name evidence="3" type="ORF">EWM64_g4576</name>
</gene>
<sequence>MAVIASAYAKRLFTPSELLRKRTTIAENVDNYIDEVIQHVGMWTRSSEPRCSTHFVSATFNLAWVFWEAARRSRMTNGECEFTLIVMDSASLRDAGAVLGNEILSKHKDREKLQRFTNVCQEVLVPVIVMSQEIVAEIPLPFGLCVPSWIATALSSDEPGYQPLESASSIIEENAKESISSSERSSEHEPRRADSNPDSFRKFCDDCTSAYVKVIDQDKEVQAKALALAILYDRDELQRFQSEPPERKLEDIAALAINIWRWPTRLERWEKWQEWREKQAAFDWPGKYARLLSSLKESMYVNELRDGPTSEESPTVLSPIELTGKRKRHTIENEDSVSNHPERQDERQDSKRARPTSNEIEDEGKGLI</sequence>
<comment type="caution">
    <text evidence="3">The sequence shown here is derived from an EMBL/GenBank/DDBJ whole genome shotgun (WGS) entry which is preliminary data.</text>
</comment>